<dbReference type="Proteomes" id="UP000789375">
    <property type="component" value="Unassembled WGS sequence"/>
</dbReference>
<proteinExistence type="predicted"/>
<evidence type="ECO:0000313" key="1">
    <source>
        <dbReference type="EMBL" id="CAG8617008.1"/>
    </source>
</evidence>
<keyword evidence="2" id="KW-1185">Reference proteome</keyword>
<dbReference type="AlphaFoldDB" id="A0A9N9GPM7"/>
<evidence type="ECO:0000313" key="2">
    <source>
        <dbReference type="Proteomes" id="UP000789375"/>
    </source>
</evidence>
<gene>
    <name evidence="1" type="ORF">FMOSSE_LOCUS9771</name>
</gene>
<dbReference type="SUPFAM" id="SSF46689">
    <property type="entry name" value="Homeodomain-like"/>
    <property type="match status" value="1"/>
</dbReference>
<dbReference type="Gene3D" id="1.10.10.60">
    <property type="entry name" value="Homeodomain-like"/>
    <property type="match status" value="1"/>
</dbReference>
<sequence>MKELLFDELSDDIILDCMRELEKGGNTHSPFVRIAEVLPQYKARQICHRYRNNLDSRICQGPLSDYEKEFVTHWVETNQTSSGTIRWKCLVHEIHLRYGILRSRNKLKNFWYSRKKHLLRAKKAKIRAGSKRNAVIPPTVSLSPILQPVLPDFMEPKFQPDLPLKEPNKMEPLFNSLSF</sequence>
<organism evidence="1 2">
    <name type="scientific">Funneliformis mosseae</name>
    <name type="common">Endomycorrhizal fungus</name>
    <name type="synonym">Glomus mosseae</name>
    <dbReference type="NCBI Taxonomy" id="27381"/>
    <lineage>
        <taxon>Eukaryota</taxon>
        <taxon>Fungi</taxon>
        <taxon>Fungi incertae sedis</taxon>
        <taxon>Mucoromycota</taxon>
        <taxon>Glomeromycotina</taxon>
        <taxon>Glomeromycetes</taxon>
        <taxon>Glomerales</taxon>
        <taxon>Glomeraceae</taxon>
        <taxon>Funneliformis</taxon>
    </lineage>
</organism>
<reference evidence="1" key="1">
    <citation type="submission" date="2021-06" db="EMBL/GenBank/DDBJ databases">
        <authorList>
            <person name="Kallberg Y."/>
            <person name="Tangrot J."/>
            <person name="Rosling A."/>
        </authorList>
    </citation>
    <scope>NUCLEOTIDE SEQUENCE</scope>
    <source>
        <strain evidence="1">87-6 pot B 2015</strain>
    </source>
</reference>
<dbReference type="InterPro" id="IPR009057">
    <property type="entry name" value="Homeodomain-like_sf"/>
</dbReference>
<name>A0A9N9GPM7_FUNMO</name>
<protein>
    <submittedName>
        <fullName evidence="1">7838_t:CDS:1</fullName>
    </submittedName>
</protein>
<comment type="caution">
    <text evidence="1">The sequence shown here is derived from an EMBL/GenBank/DDBJ whole genome shotgun (WGS) entry which is preliminary data.</text>
</comment>
<accession>A0A9N9GPM7</accession>
<dbReference type="EMBL" id="CAJVPP010002967">
    <property type="protein sequence ID" value="CAG8617008.1"/>
    <property type="molecule type" value="Genomic_DNA"/>
</dbReference>